<dbReference type="GO" id="GO:0008168">
    <property type="term" value="F:methyltransferase activity"/>
    <property type="evidence" value="ECO:0007669"/>
    <property type="project" value="UniProtKB-KW"/>
</dbReference>
<sequence length="292" mass="33240">MDKLVDTLKGYKSYNKNNPFLLKGMNRALDRIIKAVNCREKIVIYGYYDFDGIAAISLLLLVLKFLNADVEYFIPDYLDKDRNINSYYIKNHINFLGAGLIITVGCGVNSVEQVELCNKLDIDTIITDYHKCDSVLPNCIVVNPNQIGCSYPFKDLSASGVAHKLVEAMSLYYKMKCVNKFMDLVMLGTISNHNTIKEENLYILKQGLKALTNTNNYGLKALLKANNINKDNIDVYDLKSLTYSISKVTLPINKIDNARIVVELFTTTNEDRANQIAKYLKNEIYFNKHNKI</sequence>
<feature type="domain" description="DDH" evidence="1">
    <location>
        <begin position="41"/>
        <end position="189"/>
    </location>
</feature>
<reference evidence="2 3" key="1">
    <citation type="submission" date="2019-04" db="EMBL/GenBank/DDBJ databases">
        <title>Genome sequencing of Clostridium botulinum Groups I-IV and Clostridium butyricum.</title>
        <authorList>
            <person name="Brunt J."/>
            <person name="Van Vliet A.H.M."/>
            <person name="Stringer S.C."/>
            <person name="Carter A.T."/>
            <person name="Peck M.W."/>
        </authorList>
    </citation>
    <scope>NUCLEOTIDE SEQUENCE [LARGE SCALE GENOMIC DNA]</scope>
    <source>
        <strain evidence="2 3">IFR 18/094</strain>
    </source>
</reference>
<dbReference type="EMBL" id="SXDP01000001">
    <property type="protein sequence ID" value="NEZ45640.1"/>
    <property type="molecule type" value="Genomic_DNA"/>
</dbReference>
<dbReference type="PANTHER" id="PTHR30255:SF2">
    <property type="entry name" value="SINGLE-STRANDED-DNA-SPECIFIC EXONUCLEASE RECJ"/>
    <property type="match status" value="1"/>
</dbReference>
<name>A0A6M0R7F5_9CLOT</name>
<dbReference type="InterPro" id="IPR038763">
    <property type="entry name" value="DHH_sf"/>
</dbReference>
<dbReference type="OrthoDB" id="1925987at2"/>
<dbReference type="InterPro" id="IPR051673">
    <property type="entry name" value="SSDNA_exonuclease_RecJ"/>
</dbReference>
<organism evidence="2 3">
    <name type="scientific">Clostridium niameyense</name>
    <dbReference type="NCBI Taxonomy" id="1622073"/>
    <lineage>
        <taxon>Bacteria</taxon>
        <taxon>Bacillati</taxon>
        <taxon>Bacillota</taxon>
        <taxon>Clostridia</taxon>
        <taxon>Eubacteriales</taxon>
        <taxon>Clostridiaceae</taxon>
        <taxon>Clostridium</taxon>
    </lineage>
</organism>
<keyword evidence="2" id="KW-0489">Methyltransferase</keyword>
<keyword evidence="2" id="KW-0808">Transferase</keyword>
<accession>A0A6M0R7F5</accession>
<keyword evidence="3" id="KW-1185">Reference proteome</keyword>
<dbReference type="InterPro" id="IPR001667">
    <property type="entry name" value="DDH_dom"/>
</dbReference>
<dbReference type="GO" id="GO:0032259">
    <property type="term" value="P:methylation"/>
    <property type="evidence" value="ECO:0007669"/>
    <property type="project" value="UniProtKB-KW"/>
</dbReference>
<dbReference type="Proteomes" id="UP000473885">
    <property type="component" value="Unassembled WGS sequence"/>
</dbReference>
<gene>
    <name evidence="2" type="ORF">FDF74_00255</name>
</gene>
<evidence type="ECO:0000313" key="3">
    <source>
        <dbReference type="Proteomes" id="UP000473885"/>
    </source>
</evidence>
<dbReference type="SUPFAM" id="SSF64182">
    <property type="entry name" value="DHH phosphoesterases"/>
    <property type="match status" value="1"/>
</dbReference>
<dbReference type="Pfam" id="PF01368">
    <property type="entry name" value="DHH"/>
    <property type="match status" value="1"/>
</dbReference>
<evidence type="ECO:0000313" key="2">
    <source>
        <dbReference type="EMBL" id="NEZ45640.1"/>
    </source>
</evidence>
<dbReference type="AlphaFoldDB" id="A0A6M0R7F5"/>
<dbReference type="GO" id="GO:0004527">
    <property type="term" value="F:exonuclease activity"/>
    <property type="evidence" value="ECO:0007669"/>
    <property type="project" value="UniProtKB-KW"/>
</dbReference>
<protein>
    <submittedName>
        <fullName evidence="2">Delta(24)-sterol C-methyltransferase</fullName>
    </submittedName>
</protein>
<dbReference type="RefSeq" id="WP_050606760.1">
    <property type="nucleotide sequence ID" value="NZ_CABKUB010000006.1"/>
</dbReference>
<comment type="caution">
    <text evidence="2">The sequence shown here is derived from an EMBL/GenBank/DDBJ whole genome shotgun (WGS) entry which is preliminary data.</text>
</comment>
<proteinExistence type="predicted"/>
<dbReference type="PANTHER" id="PTHR30255">
    <property type="entry name" value="SINGLE-STRANDED-DNA-SPECIFIC EXONUCLEASE RECJ"/>
    <property type="match status" value="1"/>
</dbReference>
<dbReference type="Gene3D" id="3.90.1640.30">
    <property type="match status" value="1"/>
</dbReference>
<evidence type="ECO:0000259" key="1">
    <source>
        <dbReference type="Pfam" id="PF01368"/>
    </source>
</evidence>